<dbReference type="Pfam" id="PF09836">
    <property type="entry name" value="DUF2063"/>
    <property type="match status" value="1"/>
</dbReference>
<dbReference type="EMBL" id="JACIJB010000002">
    <property type="protein sequence ID" value="MBB5660125.1"/>
    <property type="molecule type" value="Genomic_DNA"/>
</dbReference>
<reference evidence="2 3" key="1">
    <citation type="submission" date="2020-08" db="EMBL/GenBank/DDBJ databases">
        <title>Genomic Encyclopedia of Type Strains, Phase IV (KMG-IV): sequencing the most valuable type-strain genomes for metagenomic binning, comparative biology and taxonomic classification.</title>
        <authorList>
            <person name="Goeker M."/>
        </authorList>
    </citation>
    <scope>NUCLEOTIDE SEQUENCE [LARGE SCALE GENOMIC DNA]</scope>
    <source>
        <strain evidence="2 3">DSM 24448</strain>
    </source>
</reference>
<organism evidence="2 3">
    <name type="scientific">Brevundimonas halotolerans</name>
    <dbReference type="NCBI Taxonomy" id="69670"/>
    <lineage>
        <taxon>Bacteria</taxon>
        <taxon>Pseudomonadati</taxon>
        <taxon>Pseudomonadota</taxon>
        <taxon>Alphaproteobacteria</taxon>
        <taxon>Caulobacterales</taxon>
        <taxon>Caulobacteraceae</taxon>
        <taxon>Brevundimonas</taxon>
    </lineage>
</organism>
<dbReference type="AlphaFoldDB" id="A0A7W9A2W9"/>
<keyword evidence="3" id="KW-1185">Reference proteome</keyword>
<dbReference type="Gene3D" id="1.10.150.690">
    <property type="entry name" value="DUF2063"/>
    <property type="match status" value="1"/>
</dbReference>
<feature type="domain" description="Putative DNA-binding" evidence="1">
    <location>
        <begin position="5"/>
        <end position="93"/>
    </location>
</feature>
<gene>
    <name evidence="2" type="ORF">FHS65_000865</name>
</gene>
<comment type="caution">
    <text evidence="2">The sequence shown here is derived from an EMBL/GenBank/DDBJ whole genome shotgun (WGS) entry which is preliminary data.</text>
</comment>
<protein>
    <recommendedName>
        <fullName evidence="1">Putative DNA-binding domain-containing protein</fullName>
    </recommendedName>
</protein>
<dbReference type="OrthoDB" id="4146344at2"/>
<name>A0A7W9A2W9_9CAUL</name>
<proteinExistence type="predicted"/>
<evidence type="ECO:0000313" key="2">
    <source>
        <dbReference type="EMBL" id="MBB5660125.1"/>
    </source>
</evidence>
<dbReference type="InterPro" id="IPR044922">
    <property type="entry name" value="DUF2063_N_sf"/>
</dbReference>
<accession>A0A7W9A2W9</accession>
<dbReference type="RefSeq" id="WP_123287592.1">
    <property type="nucleotide sequence ID" value="NZ_JACIJB010000002.1"/>
</dbReference>
<dbReference type="InterPro" id="IPR018640">
    <property type="entry name" value="DUF2063"/>
</dbReference>
<evidence type="ECO:0000313" key="3">
    <source>
        <dbReference type="Proteomes" id="UP000548978"/>
    </source>
</evidence>
<evidence type="ECO:0000259" key="1">
    <source>
        <dbReference type="Pfam" id="PF09836"/>
    </source>
</evidence>
<sequence length="254" mass="27398">MSAFHTAFEAALAGDTEALLPHLVVDDRTRAAIGVYRNTGLKARIDALEASFPTVVQLVGADWFRAAALAFAQEHPGDDPVMVTYGASFPVWLATFEPAQDLPYLAPCARLDRAWTEAHVAADAAVMTPAEAGALGAALTGLSVGLHPSVRLFRFDWTVPSLWLAHRYPEAAPGPLVWEPRAEALMIHRTAGHVRARLINPAEFAFLEACQKRRPLGIAADQAARLDRTQSIPTLFASLIAADVFLTSEPEARA</sequence>
<dbReference type="Proteomes" id="UP000548978">
    <property type="component" value="Unassembled WGS sequence"/>
</dbReference>